<sequence>YVLVTKRRPNTAPSRPVSPVYQAANRCNMPDQGYINHRHVQDYLDHDGSSEPSSPQEEYYDNDPEDNIDQMCNEIARAALITSPVPISICILFSTLIRKLTMSNPDKLKDILGSNEIVQHLIAQAVSKAKAPAPLQTCPPSPPPPRRPPNCLMPRPSGPRPLAPAKPTHQ</sequence>
<feature type="non-terminal residue" evidence="3">
    <location>
        <position position="1"/>
    </location>
</feature>
<proteinExistence type="predicted"/>
<organism evidence="3 4">
    <name type="scientific">Sphagnurus paluster</name>
    <dbReference type="NCBI Taxonomy" id="117069"/>
    <lineage>
        <taxon>Eukaryota</taxon>
        <taxon>Fungi</taxon>
        <taxon>Dikarya</taxon>
        <taxon>Basidiomycota</taxon>
        <taxon>Agaricomycotina</taxon>
        <taxon>Agaricomycetes</taxon>
        <taxon>Agaricomycetidae</taxon>
        <taxon>Agaricales</taxon>
        <taxon>Tricholomatineae</taxon>
        <taxon>Lyophyllaceae</taxon>
        <taxon>Sphagnurus</taxon>
    </lineage>
</organism>
<evidence type="ECO:0000313" key="4">
    <source>
        <dbReference type="Proteomes" id="UP000717328"/>
    </source>
</evidence>
<feature type="region of interest" description="Disordered" evidence="1">
    <location>
        <begin position="43"/>
        <end position="64"/>
    </location>
</feature>
<dbReference type="EMBL" id="JABCKI010002154">
    <property type="protein sequence ID" value="KAG5647114.1"/>
    <property type="molecule type" value="Genomic_DNA"/>
</dbReference>
<protein>
    <submittedName>
        <fullName evidence="3">Uncharacterized protein</fullName>
    </submittedName>
</protein>
<evidence type="ECO:0000256" key="2">
    <source>
        <dbReference type="SAM" id="Phobius"/>
    </source>
</evidence>
<dbReference type="Proteomes" id="UP000717328">
    <property type="component" value="Unassembled WGS sequence"/>
</dbReference>
<evidence type="ECO:0000256" key="1">
    <source>
        <dbReference type="SAM" id="MobiDB-lite"/>
    </source>
</evidence>
<keyword evidence="2" id="KW-0812">Transmembrane</keyword>
<feature type="compositionally biased region" description="Pro residues" evidence="1">
    <location>
        <begin position="137"/>
        <end position="148"/>
    </location>
</feature>
<comment type="caution">
    <text evidence="3">The sequence shown here is derived from an EMBL/GenBank/DDBJ whole genome shotgun (WGS) entry which is preliminary data.</text>
</comment>
<keyword evidence="4" id="KW-1185">Reference proteome</keyword>
<feature type="region of interest" description="Disordered" evidence="1">
    <location>
        <begin position="130"/>
        <end position="170"/>
    </location>
</feature>
<feature type="transmembrane region" description="Helical" evidence="2">
    <location>
        <begin position="75"/>
        <end position="97"/>
    </location>
</feature>
<keyword evidence="2" id="KW-0472">Membrane</keyword>
<evidence type="ECO:0000313" key="3">
    <source>
        <dbReference type="EMBL" id="KAG5647114.1"/>
    </source>
</evidence>
<name>A0A9P7KF44_9AGAR</name>
<accession>A0A9P7KF44</accession>
<keyword evidence="2" id="KW-1133">Transmembrane helix</keyword>
<gene>
    <name evidence="3" type="ORF">H0H81_007951</name>
</gene>
<reference evidence="3" key="2">
    <citation type="submission" date="2021-10" db="EMBL/GenBank/DDBJ databases">
        <title>Phylogenomics reveals ancestral predisposition of the termite-cultivated fungus Termitomyces towards a domesticated lifestyle.</title>
        <authorList>
            <person name="Auxier B."/>
            <person name="Grum-Grzhimaylo A."/>
            <person name="Cardenas M.E."/>
            <person name="Lodge J.D."/>
            <person name="Laessoe T."/>
            <person name="Pedersen O."/>
            <person name="Smith M.E."/>
            <person name="Kuyper T.W."/>
            <person name="Franco-Molano E.A."/>
            <person name="Baroni T.J."/>
            <person name="Aanen D.K."/>
        </authorList>
    </citation>
    <scope>NUCLEOTIDE SEQUENCE</scope>
    <source>
        <strain evidence="3">D49</strain>
    </source>
</reference>
<reference evidence="3" key="1">
    <citation type="submission" date="2021-02" db="EMBL/GenBank/DDBJ databases">
        <authorList>
            <person name="Nieuwenhuis M."/>
            <person name="Van De Peppel L.J.J."/>
        </authorList>
    </citation>
    <scope>NUCLEOTIDE SEQUENCE</scope>
    <source>
        <strain evidence="3">D49</strain>
    </source>
</reference>
<dbReference type="AlphaFoldDB" id="A0A9P7KF44"/>